<dbReference type="InterPro" id="IPR029035">
    <property type="entry name" value="DHS-like_NAD/FAD-binding_dom"/>
</dbReference>
<evidence type="ECO:0000256" key="3">
    <source>
        <dbReference type="RuleBase" id="RU362132"/>
    </source>
</evidence>
<dbReference type="InterPro" id="IPR000399">
    <property type="entry name" value="TPP-bd_CS"/>
</dbReference>
<keyword evidence="2 3" id="KW-0786">Thiamine pyrophosphate</keyword>
<dbReference type="SUPFAM" id="SSF52467">
    <property type="entry name" value="DHS-like NAD/FAD-binding domain"/>
    <property type="match status" value="1"/>
</dbReference>
<dbReference type="InterPro" id="IPR012001">
    <property type="entry name" value="Thiamin_PyroP_enz_TPP-bd_dom"/>
</dbReference>
<keyword evidence="8" id="KW-1185">Reference proteome</keyword>
<dbReference type="GO" id="GO:0009099">
    <property type="term" value="P:L-valine biosynthetic process"/>
    <property type="evidence" value="ECO:0007669"/>
    <property type="project" value="TreeGrafter"/>
</dbReference>
<dbReference type="NCBIfam" id="TIGR04377">
    <property type="entry name" value="myo_inos_iolD"/>
    <property type="match status" value="1"/>
</dbReference>
<gene>
    <name evidence="7" type="ORF">SAMN04489832_0791</name>
</gene>
<evidence type="ECO:0000313" key="8">
    <source>
        <dbReference type="Proteomes" id="UP000185124"/>
    </source>
</evidence>
<feature type="domain" description="Thiamine pyrophosphate enzyme N-terminal TPP-binding" evidence="6">
    <location>
        <begin position="32"/>
        <end position="122"/>
    </location>
</feature>
<dbReference type="Gene3D" id="3.40.50.970">
    <property type="match status" value="2"/>
</dbReference>
<sequence>MPRLTVAQALVTFLARQWSERDGHRLRLIPACFGIFGHGNVAGIGEALAGPAGTDLPYHLCRTEQGMVHTAAAYARMSDRLSTLACTTSIGPGATNLVTGAAGATVNRLPVLLLPGDIFASRPANPVLQELEDPRSYDVSVTDALRPVSRYWDRINRPEQLPAALLAAMRVLTDPVETGAVTLALPQDVQAEAYDWPEELFADRVWHVPRPRPDDAAVARAARVVTAARRPVVVAGGGVIYSGACDALRRFAEEHGVPVAETQAGKGALPSDHPLALGAVGVTGTSAANEIAAGADLVIGIGTRYSDFTTASGTLFGGDTRFVNLNVTGFDAAKLSGLQVVGDARESLAALGAACAGWATEPAYGASVAELGQRWTAVADRALHADPDARPTQTAVIGAVNDAAGPRDVVVCAAGSMPGDLHRLWRSADPKSYHVEYGYSCMGYEIAGGIGVKLAAPDREVFVLVGDGSYLMLPTELITAVAEGVKLVVVLVDNRGFASIGRLSESVGAQRLGTAYRDRSGAPLAVDLGANAASLGADLIRVATIEELRAALATAKAADRTTVIHVETDPLVAGPDAGAWWDVPVAEVSARGETQAARAGYEAGRKARRTHLRPG</sequence>
<dbReference type="Proteomes" id="UP000185124">
    <property type="component" value="Unassembled WGS sequence"/>
</dbReference>
<name>A0A1N5UC20_9ACTN</name>
<dbReference type="Pfam" id="PF02775">
    <property type="entry name" value="TPP_enzyme_C"/>
    <property type="match status" value="1"/>
</dbReference>
<comment type="similarity">
    <text evidence="1 3">Belongs to the TPP enzyme family.</text>
</comment>
<evidence type="ECO:0000259" key="6">
    <source>
        <dbReference type="Pfam" id="PF02776"/>
    </source>
</evidence>
<evidence type="ECO:0000259" key="4">
    <source>
        <dbReference type="Pfam" id="PF00205"/>
    </source>
</evidence>
<dbReference type="PANTHER" id="PTHR18968:SF9">
    <property type="entry name" value="3D-(3,5_4)-TRIHYDROXYCYCLOHEXANE-1,2-DIONE HYDROLASE"/>
    <property type="match status" value="1"/>
</dbReference>
<dbReference type="GO" id="GO:0003984">
    <property type="term" value="F:acetolactate synthase activity"/>
    <property type="evidence" value="ECO:0007669"/>
    <property type="project" value="TreeGrafter"/>
</dbReference>
<evidence type="ECO:0000259" key="5">
    <source>
        <dbReference type="Pfam" id="PF02775"/>
    </source>
</evidence>
<dbReference type="GO" id="GO:0016823">
    <property type="term" value="F:hydrolase activity, acting on acid carbon-carbon bonds, in ketonic substances"/>
    <property type="evidence" value="ECO:0007669"/>
    <property type="project" value="InterPro"/>
</dbReference>
<protein>
    <submittedName>
        <fullName evidence="7">3D-(3,5/4)-trihydroxycyclohexane-1,2-dione acylhydrolase (Decyclizing)</fullName>
    </submittedName>
</protein>
<dbReference type="GO" id="GO:0005948">
    <property type="term" value="C:acetolactate synthase complex"/>
    <property type="evidence" value="ECO:0007669"/>
    <property type="project" value="TreeGrafter"/>
</dbReference>
<dbReference type="GO" id="GO:0009097">
    <property type="term" value="P:isoleucine biosynthetic process"/>
    <property type="evidence" value="ECO:0007669"/>
    <property type="project" value="TreeGrafter"/>
</dbReference>
<dbReference type="GO" id="GO:0030976">
    <property type="term" value="F:thiamine pyrophosphate binding"/>
    <property type="evidence" value="ECO:0007669"/>
    <property type="project" value="InterPro"/>
</dbReference>
<dbReference type="PANTHER" id="PTHR18968">
    <property type="entry name" value="THIAMINE PYROPHOSPHATE ENZYMES"/>
    <property type="match status" value="1"/>
</dbReference>
<dbReference type="Pfam" id="PF02776">
    <property type="entry name" value="TPP_enzyme_N"/>
    <property type="match status" value="1"/>
</dbReference>
<dbReference type="InterPro" id="IPR030817">
    <property type="entry name" value="Myo_inos_IolD"/>
</dbReference>
<dbReference type="Pfam" id="PF00205">
    <property type="entry name" value="TPP_enzyme_M"/>
    <property type="match status" value="1"/>
</dbReference>
<proteinExistence type="inferred from homology"/>
<dbReference type="InterPro" id="IPR012000">
    <property type="entry name" value="Thiamin_PyroP_enz_cen_dom"/>
</dbReference>
<dbReference type="EMBL" id="FSQT01000001">
    <property type="protein sequence ID" value="SIM58283.1"/>
    <property type="molecule type" value="Genomic_DNA"/>
</dbReference>
<dbReference type="OrthoDB" id="3194735at2"/>
<feature type="domain" description="Thiamine pyrophosphate enzyme central" evidence="4">
    <location>
        <begin position="218"/>
        <end position="351"/>
    </location>
</feature>
<dbReference type="InterPro" id="IPR045229">
    <property type="entry name" value="TPP_enz"/>
</dbReference>
<dbReference type="CDD" id="cd07035">
    <property type="entry name" value="TPP_PYR_POX_like"/>
    <property type="match status" value="1"/>
</dbReference>
<dbReference type="CDD" id="cd02003">
    <property type="entry name" value="TPP_IolD"/>
    <property type="match status" value="1"/>
</dbReference>
<reference evidence="8" key="1">
    <citation type="submission" date="2016-12" db="EMBL/GenBank/DDBJ databases">
        <authorList>
            <person name="Varghese N."/>
            <person name="Submissions S."/>
        </authorList>
    </citation>
    <scope>NUCLEOTIDE SEQUENCE [LARGE SCALE GENOMIC DNA]</scope>
    <source>
        <strain evidence="8">DSM 45599</strain>
    </source>
</reference>
<organism evidence="7 8">
    <name type="scientific">Micromonospora cremea</name>
    <dbReference type="NCBI Taxonomy" id="709881"/>
    <lineage>
        <taxon>Bacteria</taxon>
        <taxon>Bacillati</taxon>
        <taxon>Actinomycetota</taxon>
        <taxon>Actinomycetes</taxon>
        <taxon>Micromonosporales</taxon>
        <taxon>Micromonosporaceae</taxon>
        <taxon>Micromonospora</taxon>
    </lineage>
</organism>
<dbReference type="Gene3D" id="3.40.50.1220">
    <property type="entry name" value="TPP-binding domain"/>
    <property type="match status" value="1"/>
</dbReference>
<evidence type="ECO:0000256" key="2">
    <source>
        <dbReference type="ARBA" id="ARBA00023052"/>
    </source>
</evidence>
<dbReference type="GO" id="GO:0019310">
    <property type="term" value="P:inositol catabolic process"/>
    <property type="evidence" value="ECO:0007669"/>
    <property type="project" value="InterPro"/>
</dbReference>
<accession>A0A1N5UC20</accession>
<dbReference type="InterPro" id="IPR011766">
    <property type="entry name" value="TPP_enzyme_TPP-bd"/>
</dbReference>
<dbReference type="GO" id="GO:0050660">
    <property type="term" value="F:flavin adenine dinucleotide binding"/>
    <property type="evidence" value="ECO:0007669"/>
    <property type="project" value="TreeGrafter"/>
</dbReference>
<dbReference type="SUPFAM" id="SSF52518">
    <property type="entry name" value="Thiamin diphosphate-binding fold (THDP-binding)"/>
    <property type="match status" value="2"/>
</dbReference>
<keyword evidence="7" id="KW-0378">Hydrolase</keyword>
<evidence type="ECO:0000313" key="7">
    <source>
        <dbReference type="EMBL" id="SIM58283.1"/>
    </source>
</evidence>
<dbReference type="InterPro" id="IPR029061">
    <property type="entry name" value="THDP-binding"/>
</dbReference>
<dbReference type="PROSITE" id="PS00187">
    <property type="entry name" value="TPP_ENZYMES"/>
    <property type="match status" value="1"/>
</dbReference>
<dbReference type="GO" id="GO:0000287">
    <property type="term" value="F:magnesium ion binding"/>
    <property type="evidence" value="ECO:0007669"/>
    <property type="project" value="InterPro"/>
</dbReference>
<evidence type="ECO:0000256" key="1">
    <source>
        <dbReference type="ARBA" id="ARBA00007812"/>
    </source>
</evidence>
<dbReference type="STRING" id="709881.SAMN04489832_0791"/>
<dbReference type="RefSeq" id="WP_074312013.1">
    <property type="nucleotide sequence ID" value="NZ_FSQT01000001.1"/>
</dbReference>
<feature type="domain" description="Thiamine pyrophosphate enzyme TPP-binding" evidence="5">
    <location>
        <begin position="414"/>
        <end position="566"/>
    </location>
</feature>
<dbReference type="AlphaFoldDB" id="A0A1N5UC20"/>